<dbReference type="GO" id="GO:0030246">
    <property type="term" value="F:carbohydrate binding"/>
    <property type="evidence" value="ECO:0007669"/>
    <property type="project" value="UniProtKB-UniRule"/>
</dbReference>
<dbReference type="Gene3D" id="2.60.120.200">
    <property type="match status" value="2"/>
</dbReference>
<dbReference type="InterPro" id="IPR013320">
    <property type="entry name" value="ConA-like_dom_sf"/>
</dbReference>
<dbReference type="CDD" id="cd00070">
    <property type="entry name" value="GLECT"/>
    <property type="match status" value="2"/>
</dbReference>
<reference evidence="4" key="1">
    <citation type="submission" date="2020-05" db="UniProtKB">
        <authorList>
            <consortium name="EnsemblMetazoa"/>
        </authorList>
    </citation>
    <scope>IDENTIFICATION</scope>
    <source>
        <strain evidence="4">Yale</strain>
    </source>
</reference>
<dbReference type="InterPro" id="IPR044156">
    <property type="entry name" value="Galectin-like"/>
</dbReference>
<dbReference type="SMART" id="SM00908">
    <property type="entry name" value="Gal-bind_lectin"/>
    <property type="match status" value="2"/>
</dbReference>
<protein>
    <recommendedName>
        <fullName evidence="2">Galectin</fullName>
    </recommendedName>
</protein>
<organism evidence="4 5">
    <name type="scientific">Glossina morsitans morsitans</name>
    <name type="common">Savannah tsetse fly</name>
    <dbReference type="NCBI Taxonomy" id="37546"/>
    <lineage>
        <taxon>Eukaryota</taxon>
        <taxon>Metazoa</taxon>
        <taxon>Ecdysozoa</taxon>
        <taxon>Arthropoda</taxon>
        <taxon>Hexapoda</taxon>
        <taxon>Insecta</taxon>
        <taxon>Pterygota</taxon>
        <taxon>Neoptera</taxon>
        <taxon>Endopterygota</taxon>
        <taxon>Diptera</taxon>
        <taxon>Brachycera</taxon>
        <taxon>Muscomorpha</taxon>
        <taxon>Hippoboscoidea</taxon>
        <taxon>Glossinidae</taxon>
        <taxon>Glossina</taxon>
    </lineage>
</organism>
<feature type="domain" description="Galectin" evidence="3">
    <location>
        <begin position="190"/>
        <end position="331"/>
    </location>
</feature>
<proteinExistence type="predicted"/>
<dbReference type="STRING" id="37546.A0A1B0FPP5"/>
<evidence type="ECO:0000313" key="4">
    <source>
        <dbReference type="EnsemblMetazoa" id="GMOY005852-PA"/>
    </source>
</evidence>
<dbReference type="Pfam" id="PF00337">
    <property type="entry name" value="Gal-bind_lectin"/>
    <property type="match status" value="2"/>
</dbReference>
<evidence type="ECO:0000256" key="2">
    <source>
        <dbReference type="RuleBase" id="RU102079"/>
    </source>
</evidence>
<evidence type="ECO:0000259" key="3">
    <source>
        <dbReference type="PROSITE" id="PS51304"/>
    </source>
</evidence>
<feature type="domain" description="Galectin" evidence="3">
    <location>
        <begin position="1"/>
        <end position="129"/>
    </location>
</feature>
<dbReference type="Proteomes" id="UP000092444">
    <property type="component" value="Unassembled WGS sequence"/>
</dbReference>
<dbReference type="PhylomeDB" id="A0A1B0FPP5"/>
<dbReference type="GO" id="GO:0016936">
    <property type="term" value="F:galactoside binding"/>
    <property type="evidence" value="ECO:0007669"/>
    <property type="project" value="TreeGrafter"/>
</dbReference>
<dbReference type="PANTHER" id="PTHR11346:SF176">
    <property type="entry name" value="32 KDA BETA-GALACTOSIDE-BINDING LECTIN LEC-3"/>
    <property type="match status" value="1"/>
</dbReference>
<dbReference type="EnsemblMetazoa" id="GMOY005852-RA">
    <property type="protein sequence ID" value="GMOY005852-PA"/>
    <property type="gene ID" value="GMOY005852"/>
</dbReference>
<evidence type="ECO:0000313" key="5">
    <source>
        <dbReference type="Proteomes" id="UP000092444"/>
    </source>
</evidence>
<dbReference type="SUPFAM" id="SSF49899">
    <property type="entry name" value="Concanavalin A-like lectins/glucanases"/>
    <property type="match status" value="2"/>
</dbReference>
<evidence type="ECO:0000256" key="1">
    <source>
        <dbReference type="ARBA" id="ARBA00022734"/>
    </source>
</evidence>
<dbReference type="PROSITE" id="PS51304">
    <property type="entry name" value="GALECTIN"/>
    <property type="match status" value="2"/>
</dbReference>
<sequence length="405" mass="46197">MRLSEGSSFTVSGYTKTYCQGFCINFIIENLARDIALHISPRLPQNYIVRNSKIESVWGVEEEASALPFKMKRGHVFTMQILFTNASILISVNGYHFCRFGHRLPYREIRTIEIRGHVERIKVERVMVDSYPERLPHSVPSPIPLKSVPDFSRNLAEVDDTYVKELSQILMPTRSALETMTKNEISLPYYGTFPSGILQVGRVLKIDGRIKLLPQSFFVNIQIGCKVWPPPTVGLHINVRFAKQLAGNVGRTTVVRNVYTNGAWGRDHRFDVDTEFRPGKAFTMLISCTHAFMRVHVNHRVLLKNANAVDPTLLDTVYIQGDIKLWNVVLVTESYLPPKSKWGLKIMQRSSIDFDESDMIEEGFECTDSFGMDDGDGNFETFPELDFENIDVHSLDECVNIFSFT</sequence>
<keyword evidence="1 2" id="KW-0430">Lectin</keyword>
<dbReference type="PANTHER" id="PTHR11346">
    <property type="entry name" value="GALECTIN"/>
    <property type="match status" value="1"/>
</dbReference>
<dbReference type="AlphaFoldDB" id="A0A1B0FPP5"/>
<accession>A0A1B0FPP5</accession>
<dbReference type="InterPro" id="IPR001079">
    <property type="entry name" value="Galectin_CRD"/>
</dbReference>
<dbReference type="EMBL" id="CCAG010005767">
    <property type="status" value="NOT_ANNOTATED_CDS"/>
    <property type="molecule type" value="Genomic_DNA"/>
</dbReference>
<dbReference type="SMART" id="SM00276">
    <property type="entry name" value="GLECT"/>
    <property type="match status" value="2"/>
</dbReference>
<name>A0A1B0FPP5_GLOMM</name>
<dbReference type="VEuPathDB" id="VectorBase:GMOY005852"/>
<keyword evidence="5" id="KW-1185">Reference proteome</keyword>